<name>A0A0J6EJ70_9BACI</name>
<evidence type="ECO:0000313" key="3">
    <source>
        <dbReference type="EMBL" id="MEC0485413.1"/>
    </source>
</evidence>
<feature type="transmembrane region" description="Helical" evidence="1">
    <location>
        <begin position="26"/>
        <end position="45"/>
    </location>
</feature>
<dbReference type="Proteomes" id="UP000036168">
    <property type="component" value="Unassembled WGS sequence"/>
</dbReference>
<reference evidence="2 4" key="1">
    <citation type="journal article" date="2015" name="Int. J. Syst. Evol. Microbiol.">
        <title>Bacillus glycinifermentans sp. nov., isolated from fermented soybean paste.</title>
        <authorList>
            <person name="Kim S.J."/>
            <person name="Dunlap C.A."/>
            <person name="Kwon S.W."/>
            <person name="Rooney A.P."/>
        </authorList>
    </citation>
    <scope>NUCLEOTIDE SEQUENCE [LARGE SCALE GENOMIC DNA]</scope>
    <source>
        <strain evidence="2 4">GO-13</strain>
    </source>
</reference>
<reference evidence="2" key="2">
    <citation type="submission" date="2015-10" db="EMBL/GenBank/DDBJ databases">
        <authorList>
            <person name="Gilbert D.G."/>
        </authorList>
    </citation>
    <scope>NUCLEOTIDE SEQUENCE</scope>
    <source>
        <strain evidence="2">GO-13</strain>
    </source>
</reference>
<reference evidence="3 5" key="3">
    <citation type="submission" date="2023-03" db="EMBL/GenBank/DDBJ databases">
        <title>Agriculturally important microbes genome sequencing.</title>
        <authorList>
            <person name="Dunlap C."/>
        </authorList>
    </citation>
    <scope>NUCLEOTIDE SEQUENCE [LARGE SCALE GENOMIC DNA]</scope>
    <source>
        <strain evidence="3 5">CBP-3203</strain>
    </source>
</reference>
<dbReference type="EMBL" id="JARRTL010000009">
    <property type="protein sequence ID" value="MEC0485413.1"/>
    <property type="molecule type" value="Genomic_DNA"/>
</dbReference>
<evidence type="ECO:0000256" key="1">
    <source>
        <dbReference type="SAM" id="Phobius"/>
    </source>
</evidence>
<evidence type="ECO:0000313" key="4">
    <source>
        <dbReference type="Proteomes" id="UP000036168"/>
    </source>
</evidence>
<dbReference type="EMBL" id="LECW02000021">
    <property type="protein sequence ID" value="KRT93437.1"/>
    <property type="molecule type" value="Genomic_DNA"/>
</dbReference>
<dbReference type="InterPro" id="IPR025620">
    <property type="entry name" value="YlaH"/>
</dbReference>
<protein>
    <submittedName>
        <fullName evidence="3">YlaH-like family protein</fullName>
    </submittedName>
</protein>
<comment type="caution">
    <text evidence="2">The sequence shown here is derived from an EMBL/GenBank/DDBJ whole genome shotgun (WGS) entry which is preliminary data.</text>
</comment>
<dbReference type="Pfam" id="PF14036">
    <property type="entry name" value="YlaH"/>
    <property type="match status" value="1"/>
</dbReference>
<dbReference type="AlphaFoldDB" id="A0A0J6EJ70"/>
<sequence length="109" mass="12467">MTEVSERLSFFAALYKVDENPGAGMWWLYFTIFILSAVVFQLGFAKRLPLLKTAIIYFFLALGCTFLTFFGVFLPVGEGLIVAALILTIYKIRLHRSKKDRRQGHKRSA</sequence>
<dbReference type="RefSeq" id="WP_048353083.1">
    <property type="nucleotide sequence ID" value="NZ_CP023481.1"/>
</dbReference>
<evidence type="ECO:0000313" key="2">
    <source>
        <dbReference type="EMBL" id="KRT93437.1"/>
    </source>
</evidence>
<gene>
    <name evidence="2" type="ORF">AB447_218790</name>
    <name evidence="3" type="ORF">P8828_11270</name>
</gene>
<proteinExistence type="predicted"/>
<keyword evidence="1" id="KW-1133">Transmembrane helix</keyword>
<feature type="transmembrane region" description="Helical" evidence="1">
    <location>
        <begin position="54"/>
        <end position="73"/>
    </location>
</feature>
<organism evidence="2 4">
    <name type="scientific">Bacillus glycinifermentans</name>
    <dbReference type="NCBI Taxonomy" id="1664069"/>
    <lineage>
        <taxon>Bacteria</taxon>
        <taxon>Bacillati</taxon>
        <taxon>Bacillota</taxon>
        <taxon>Bacilli</taxon>
        <taxon>Bacillales</taxon>
        <taxon>Bacillaceae</taxon>
        <taxon>Bacillus</taxon>
    </lineage>
</organism>
<accession>A0A0J6EJ70</accession>
<dbReference type="Proteomes" id="UP001341297">
    <property type="component" value="Unassembled WGS sequence"/>
</dbReference>
<dbReference type="STRING" id="1664069.BGLY_1683"/>
<keyword evidence="1" id="KW-0472">Membrane</keyword>
<accession>A0A0J6EYD3</accession>
<keyword evidence="1" id="KW-0812">Transmembrane</keyword>
<dbReference type="OrthoDB" id="2680377at2"/>
<keyword evidence="5" id="KW-1185">Reference proteome</keyword>
<dbReference type="PATRIC" id="fig|1664069.3.peg.2220"/>
<evidence type="ECO:0000313" key="5">
    <source>
        <dbReference type="Proteomes" id="UP001341297"/>
    </source>
</evidence>